<evidence type="ECO:0000256" key="1">
    <source>
        <dbReference type="SAM" id="MobiDB-lite"/>
    </source>
</evidence>
<dbReference type="STRING" id="1193682.BJP25_07230"/>
<dbReference type="RefSeq" id="WP_075972992.1">
    <property type="nucleotide sequence ID" value="NZ_MKQR01000003.1"/>
</dbReference>
<dbReference type="EMBL" id="MKQR01000003">
    <property type="protein sequence ID" value="OLR95272.1"/>
    <property type="molecule type" value="Genomic_DNA"/>
</dbReference>
<keyword evidence="3" id="KW-1185">Reference proteome</keyword>
<gene>
    <name evidence="2" type="ORF">BJP25_07230</name>
</gene>
<evidence type="ECO:0000313" key="2">
    <source>
        <dbReference type="EMBL" id="OLR95272.1"/>
    </source>
</evidence>
<sequence>MSLLDRVRALFGRAQPEPLSPDDPALVVVAENFDPSRAASTVLADSPGWASTDQVVLRHVLLLPADRVDEAAGLIGQDGYELRGPVAGQDGPLPGYHAVRTQVVTPLDCSREHSRMASLAQRLGGDAPGWQLMQPRPEPPAG</sequence>
<comment type="caution">
    <text evidence="2">The sequence shown here is derived from an EMBL/GenBank/DDBJ whole genome shotgun (WGS) entry which is preliminary data.</text>
</comment>
<feature type="region of interest" description="Disordered" evidence="1">
    <location>
        <begin position="114"/>
        <end position="142"/>
    </location>
</feature>
<proteinExistence type="predicted"/>
<accession>A0A1Q9LTA6</accession>
<name>A0A1Q9LTA6_9PSEU</name>
<reference evidence="2 3" key="1">
    <citation type="submission" date="2016-10" db="EMBL/GenBank/DDBJ databases">
        <title>The Draft Genome Sequence of Actinokineospora bangkokensis 44EHWT reveals the biosynthetic pathway of antifungal compounds Thailandins with unusual extender unit butylmalonyl-CoA.</title>
        <authorList>
            <person name="Greule A."/>
            <person name="Intra B."/>
            <person name="Flemming S."/>
            <person name="Rommel M.G."/>
            <person name="Panbangred W."/>
            <person name="Bechthold A."/>
        </authorList>
    </citation>
    <scope>NUCLEOTIDE SEQUENCE [LARGE SCALE GENOMIC DNA]</scope>
    <source>
        <strain evidence="2 3">44EHW</strain>
    </source>
</reference>
<protein>
    <submittedName>
        <fullName evidence="2">Uncharacterized protein</fullName>
    </submittedName>
</protein>
<evidence type="ECO:0000313" key="3">
    <source>
        <dbReference type="Proteomes" id="UP000186040"/>
    </source>
</evidence>
<organism evidence="2 3">
    <name type="scientific">Actinokineospora bangkokensis</name>
    <dbReference type="NCBI Taxonomy" id="1193682"/>
    <lineage>
        <taxon>Bacteria</taxon>
        <taxon>Bacillati</taxon>
        <taxon>Actinomycetota</taxon>
        <taxon>Actinomycetes</taxon>
        <taxon>Pseudonocardiales</taxon>
        <taxon>Pseudonocardiaceae</taxon>
        <taxon>Actinokineospora</taxon>
    </lineage>
</organism>
<dbReference type="AlphaFoldDB" id="A0A1Q9LTA6"/>
<dbReference type="Proteomes" id="UP000186040">
    <property type="component" value="Unassembled WGS sequence"/>
</dbReference>